<dbReference type="PANTHER" id="PTHR35567">
    <property type="entry name" value="MALATE DEHYDROGENASE (AFU_ORTHOLOGUE AFUA_2G13800)"/>
    <property type="match status" value="1"/>
</dbReference>
<keyword evidence="1" id="KW-0732">Signal</keyword>
<evidence type="ECO:0000313" key="3">
    <source>
        <dbReference type="Proteomes" id="UP000256838"/>
    </source>
</evidence>
<organism evidence="2 3">
    <name type="scientific">Trinickia dinghuensis</name>
    <dbReference type="NCBI Taxonomy" id="2291023"/>
    <lineage>
        <taxon>Bacteria</taxon>
        <taxon>Pseudomonadati</taxon>
        <taxon>Pseudomonadota</taxon>
        <taxon>Betaproteobacteria</taxon>
        <taxon>Burkholderiales</taxon>
        <taxon>Burkholderiaceae</taxon>
        <taxon>Trinickia</taxon>
    </lineage>
</organism>
<dbReference type="AlphaFoldDB" id="A0A3D8JPT1"/>
<keyword evidence="3" id="KW-1185">Reference proteome</keyword>
<name>A0A3D8JPT1_9BURK</name>
<comment type="caution">
    <text evidence="2">The sequence shown here is derived from an EMBL/GenBank/DDBJ whole genome shotgun (WGS) entry which is preliminary data.</text>
</comment>
<proteinExistence type="predicted"/>
<dbReference type="Pfam" id="PF11937">
    <property type="entry name" value="DUF3455"/>
    <property type="match status" value="1"/>
</dbReference>
<feature type="chain" id="PRO_5017809522" evidence="1">
    <location>
        <begin position="34"/>
        <end position="177"/>
    </location>
</feature>
<accession>A0A3D8JPT1</accession>
<reference evidence="2 3" key="1">
    <citation type="submission" date="2018-08" db="EMBL/GenBank/DDBJ databases">
        <title>Paraburkholderia sp. DHOM06 isolated from forest soil.</title>
        <authorList>
            <person name="Gao Z.-H."/>
            <person name="Qiu L.-H."/>
        </authorList>
    </citation>
    <scope>NUCLEOTIDE SEQUENCE [LARGE SCALE GENOMIC DNA]</scope>
    <source>
        <strain evidence="2 3">DHOM06</strain>
    </source>
</reference>
<dbReference type="OrthoDB" id="193535at2"/>
<dbReference type="InterPro" id="IPR021851">
    <property type="entry name" value="DUF3455"/>
</dbReference>
<dbReference type="PANTHER" id="PTHR35567:SF1">
    <property type="entry name" value="CONSERVED FUNGAL PROTEIN (AFU_ORTHOLOGUE AFUA_1G14230)"/>
    <property type="match status" value="1"/>
</dbReference>
<gene>
    <name evidence="2" type="ORF">DWV00_32445</name>
</gene>
<dbReference type="Proteomes" id="UP000256838">
    <property type="component" value="Unassembled WGS sequence"/>
</dbReference>
<protein>
    <submittedName>
        <fullName evidence="2">DUF3455 domain-containing protein</fullName>
    </submittedName>
</protein>
<feature type="signal peptide" evidence="1">
    <location>
        <begin position="1"/>
        <end position="33"/>
    </location>
</feature>
<sequence length="177" mass="19016">MRLSRHSKKFDFRHWIIAAAVPFALVQSPNASADAASAVDAPSGTHEIKTLTATGVQVYACEYDAAHQLGWKFKSPLASLYDDRGQLTVHHFAGPTWRAGDGSAIKAKVAAQAPSPTPGAIPWLLLSVTAHSGTGLLSKVQYVRRIDTVGGTAPSTPCVKEHDKGESPYFARYVFLE</sequence>
<dbReference type="EMBL" id="QRGA01000028">
    <property type="protein sequence ID" value="RDU94715.1"/>
    <property type="molecule type" value="Genomic_DNA"/>
</dbReference>
<evidence type="ECO:0000313" key="2">
    <source>
        <dbReference type="EMBL" id="RDU94715.1"/>
    </source>
</evidence>
<evidence type="ECO:0000256" key="1">
    <source>
        <dbReference type="SAM" id="SignalP"/>
    </source>
</evidence>